<dbReference type="OrthoDB" id="4801220at2"/>
<keyword evidence="4" id="KW-1185">Reference proteome</keyword>
<dbReference type="Pfam" id="PF26035">
    <property type="entry name" value="DUF8010"/>
    <property type="match status" value="1"/>
</dbReference>
<feature type="domain" description="DUF8185" evidence="2">
    <location>
        <begin position="108"/>
        <end position="209"/>
    </location>
</feature>
<evidence type="ECO:0000313" key="4">
    <source>
        <dbReference type="Proteomes" id="UP000321034"/>
    </source>
</evidence>
<organism evidence="3 4">
    <name type="scientific">Microbacterium hatanonis</name>
    <dbReference type="NCBI Taxonomy" id="404366"/>
    <lineage>
        <taxon>Bacteria</taxon>
        <taxon>Bacillati</taxon>
        <taxon>Actinomycetota</taxon>
        <taxon>Actinomycetes</taxon>
        <taxon>Micrococcales</taxon>
        <taxon>Microbacteriaceae</taxon>
        <taxon>Microbacterium</taxon>
    </lineage>
</organism>
<proteinExistence type="predicted"/>
<evidence type="ECO:0000313" key="3">
    <source>
        <dbReference type="EMBL" id="TXK13236.1"/>
    </source>
</evidence>
<dbReference type="Proteomes" id="UP000321034">
    <property type="component" value="Unassembled WGS sequence"/>
</dbReference>
<evidence type="ECO:0000259" key="1">
    <source>
        <dbReference type="Pfam" id="PF26035"/>
    </source>
</evidence>
<dbReference type="InterPro" id="IPR058498">
    <property type="entry name" value="DUF8185"/>
</dbReference>
<dbReference type="EMBL" id="VRSV01000001">
    <property type="protein sequence ID" value="TXK13236.1"/>
    <property type="molecule type" value="Genomic_DNA"/>
</dbReference>
<dbReference type="RefSeq" id="WP_147893904.1">
    <property type="nucleotide sequence ID" value="NZ_BAAANR010000001.1"/>
</dbReference>
<sequence>MSARLVFPDPQGAADVVTFASRAAQLGDGAVRLRAAEGTLVMTSAPLAPRDLLDATPTVLGLRATAIDPELVCDLVVPGTALAVAPDDASQLVLPDSALTATWAGISPPRAGWRAVGEVAASVLASRAQAGIASVAQAVPRDAGEEIVQSVRASVWGAAEPLLDGLPLGAAFAAFALGFISGEEQAQVREAGPWRRLSLRRGHVLVRTTVRNGLTAVRSTGAVS</sequence>
<dbReference type="AlphaFoldDB" id="A0A5C8I3M4"/>
<dbReference type="Pfam" id="PF26572">
    <property type="entry name" value="DUF8185"/>
    <property type="match status" value="1"/>
</dbReference>
<protein>
    <submittedName>
        <fullName evidence="3">Uncharacterized protein</fullName>
    </submittedName>
</protein>
<comment type="caution">
    <text evidence="3">The sequence shown here is derived from an EMBL/GenBank/DDBJ whole genome shotgun (WGS) entry which is preliminary data.</text>
</comment>
<name>A0A5C8I3M4_9MICO</name>
<feature type="domain" description="DUF8010" evidence="1">
    <location>
        <begin position="2"/>
        <end position="105"/>
    </location>
</feature>
<dbReference type="InterPro" id="IPR058323">
    <property type="entry name" value="DUF8010"/>
</dbReference>
<reference evidence="3 4" key="1">
    <citation type="submission" date="2019-08" db="EMBL/GenBank/DDBJ databases">
        <authorList>
            <person name="Dong K."/>
        </authorList>
    </citation>
    <scope>NUCLEOTIDE SEQUENCE [LARGE SCALE GENOMIC DNA]</scope>
    <source>
        <strain evidence="3 4">JCM14558</strain>
    </source>
</reference>
<accession>A0A5C8I3M4</accession>
<evidence type="ECO:0000259" key="2">
    <source>
        <dbReference type="Pfam" id="PF26572"/>
    </source>
</evidence>
<gene>
    <name evidence="3" type="ORF">FVP77_07420</name>
</gene>